<sequence length="135" mass="14615">MNLYHHFRGASSRKIATYQASETRPTRNIQGGHNAQGATISRRHKEDEGNKSFRISQKIITRVPTIWFKFCCDIAPLGGALGPGVGVEWTGVPGNGCWEGIIPFPFTPGPMLPLRGPGLGAPPGADIIDDTDDKF</sequence>
<feature type="region of interest" description="Disordered" evidence="1">
    <location>
        <begin position="21"/>
        <end position="49"/>
    </location>
</feature>
<evidence type="ECO:0000256" key="1">
    <source>
        <dbReference type="SAM" id="MobiDB-lite"/>
    </source>
</evidence>
<proteinExistence type="predicted"/>
<organism evidence="2 3">
    <name type="scientific">Penicillium coprophilum</name>
    <dbReference type="NCBI Taxonomy" id="36646"/>
    <lineage>
        <taxon>Eukaryota</taxon>
        <taxon>Fungi</taxon>
        <taxon>Dikarya</taxon>
        <taxon>Ascomycota</taxon>
        <taxon>Pezizomycotina</taxon>
        <taxon>Eurotiomycetes</taxon>
        <taxon>Eurotiomycetidae</taxon>
        <taxon>Eurotiales</taxon>
        <taxon>Aspergillaceae</taxon>
        <taxon>Penicillium</taxon>
    </lineage>
</organism>
<reference evidence="3" key="1">
    <citation type="journal article" date="2017" name="Nat. Microbiol.">
        <title>Global analysis of biosynthetic gene clusters reveals vast potential of secondary metabolite production in Penicillium species.</title>
        <authorList>
            <person name="Nielsen J.C."/>
            <person name="Grijseels S."/>
            <person name="Prigent S."/>
            <person name="Ji B."/>
            <person name="Dainat J."/>
            <person name="Nielsen K.F."/>
            <person name="Frisvad J.C."/>
            <person name="Workman M."/>
            <person name="Nielsen J."/>
        </authorList>
    </citation>
    <scope>NUCLEOTIDE SEQUENCE [LARGE SCALE GENOMIC DNA]</scope>
    <source>
        <strain evidence="3">IBT 31321</strain>
    </source>
</reference>
<feature type="compositionally biased region" description="Polar residues" evidence="1">
    <location>
        <begin position="21"/>
        <end position="39"/>
    </location>
</feature>
<gene>
    <name evidence="2" type="ORF">PENCOP_c004G02436</name>
</gene>
<name>A0A1V6UTX8_9EURO</name>
<comment type="caution">
    <text evidence="2">The sequence shown here is derived from an EMBL/GenBank/DDBJ whole genome shotgun (WGS) entry which is preliminary data.</text>
</comment>
<dbReference type="EMBL" id="MDDG01000004">
    <property type="protein sequence ID" value="OQE41892.1"/>
    <property type="molecule type" value="Genomic_DNA"/>
</dbReference>
<evidence type="ECO:0000313" key="3">
    <source>
        <dbReference type="Proteomes" id="UP000191500"/>
    </source>
</evidence>
<keyword evidence="3" id="KW-1185">Reference proteome</keyword>
<evidence type="ECO:0000313" key="2">
    <source>
        <dbReference type="EMBL" id="OQE41892.1"/>
    </source>
</evidence>
<protein>
    <submittedName>
        <fullName evidence="2">Uncharacterized protein</fullName>
    </submittedName>
</protein>
<accession>A0A1V6UTX8</accession>
<dbReference type="AlphaFoldDB" id="A0A1V6UTX8"/>
<dbReference type="Proteomes" id="UP000191500">
    <property type="component" value="Unassembled WGS sequence"/>
</dbReference>